<feature type="transmembrane region" description="Helical" evidence="7">
    <location>
        <begin position="81"/>
        <end position="98"/>
    </location>
</feature>
<feature type="transmembrane region" description="Helical" evidence="7">
    <location>
        <begin position="196"/>
        <end position="218"/>
    </location>
</feature>
<dbReference type="Proteomes" id="UP000288859">
    <property type="component" value="Unassembled WGS sequence"/>
</dbReference>
<accession>A0A438N1X8</accession>
<feature type="transmembrane region" description="Helical" evidence="7">
    <location>
        <begin position="131"/>
        <end position="152"/>
    </location>
</feature>
<dbReference type="OrthoDB" id="5296287at2759"/>
<dbReference type="VEuPathDB" id="FungiDB:PV10_03566"/>
<dbReference type="AlphaFoldDB" id="A0A438N1X8"/>
<feature type="transmembrane region" description="Helical" evidence="7">
    <location>
        <begin position="321"/>
        <end position="343"/>
    </location>
</feature>
<sequence length="543" mass="59850">MAYGILQKLVRNDAISEDPPCIYGRRLIYHTLAAGLGALSVGVHELIAPSVAMDPAFASRFGLNRSTLAQRSMFSMDLNTTYWMAGFAGALLSILIATRLGRRNALLVAALITLIGDAIEIGSWGRIAAFYVGRFLSGVGTGIFSVVTPIFLAEHSPRAIRGILVSTYVVLWLFGVWLGQWILYGNNLHTPIGDEHWTVPLAVQTAPIILFMVAMFYCSDTPRSLVLRGKGDLAHLVLARMRNLDPSDSYVRDEVSAIQGQASTVHRGIFTIFRFKPYRNRMLIAVGLSILKVFSGEDSLDVRISYIFFDLRQLSLQDRNLLSTTLYTGLCFLSAMLFALFVVDGFAGRRKSLLWMIPFQIICLCISGAMGALYANGVGMQVVVYVELAFLYICACVNWLGLGTVPTVYVAEIPDTEMRMATAGIAGAMQKLFYMGLYRALPYMIAYIGQNNVGYGVQFIFAVCCMVAWIFVKKFVPETKGVSLESMSLLFNPTSTSANDPQTNPLADPEHNAAVAKQERENDSTSETDVSERGQSRHLNKSF</sequence>
<reference evidence="9 10" key="1">
    <citation type="submission" date="2017-03" db="EMBL/GenBank/DDBJ databases">
        <title>Genomes of endolithic fungi from Antarctica.</title>
        <authorList>
            <person name="Coleine C."/>
            <person name="Masonjones S."/>
            <person name="Stajich J.E."/>
        </authorList>
    </citation>
    <scope>NUCLEOTIDE SEQUENCE [LARGE SCALE GENOMIC DNA]</scope>
    <source>
        <strain evidence="9 10">CCFEE 6314</strain>
    </source>
</reference>
<evidence type="ECO:0000256" key="6">
    <source>
        <dbReference type="SAM" id="MobiDB-lite"/>
    </source>
</evidence>
<dbReference type="Pfam" id="PF00083">
    <property type="entry name" value="Sugar_tr"/>
    <property type="match status" value="1"/>
</dbReference>
<dbReference type="PROSITE" id="PS00217">
    <property type="entry name" value="SUGAR_TRANSPORT_2"/>
    <property type="match status" value="1"/>
</dbReference>
<dbReference type="PANTHER" id="PTHR48022:SF21">
    <property type="entry name" value="QUINATE TRANSPORTER, PUTATIVE (AFU_ORTHOLOGUE AFUA_6G06960)-RELATED"/>
    <property type="match status" value="1"/>
</dbReference>
<feature type="domain" description="Major facilitator superfamily (MFS) profile" evidence="8">
    <location>
        <begin position="30"/>
        <end position="480"/>
    </location>
</feature>
<evidence type="ECO:0000313" key="10">
    <source>
        <dbReference type="Proteomes" id="UP000288859"/>
    </source>
</evidence>
<dbReference type="PROSITE" id="PS50850">
    <property type="entry name" value="MFS"/>
    <property type="match status" value="1"/>
</dbReference>
<dbReference type="InterPro" id="IPR036259">
    <property type="entry name" value="MFS_trans_sf"/>
</dbReference>
<keyword evidence="4 7" id="KW-1133">Transmembrane helix</keyword>
<feature type="transmembrane region" description="Helical" evidence="7">
    <location>
        <begin position="355"/>
        <end position="377"/>
    </location>
</feature>
<feature type="transmembrane region" description="Helical" evidence="7">
    <location>
        <begin position="105"/>
        <end position="125"/>
    </location>
</feature>
<name>A0A438N1X8_EXOME</name>
<dbReference type="InterPro" id="IPR020846">
    <property type="entry name" value="MFS_dom"/>
</dbReference>
<evidence type="ECO:0000256" key="7">
    <source>
        <dbReference type="SAM" id="Phobius"/>
    </source>
</evidence>
<evidence type="ECO:0000313" key="9">
    <source>
        <dbReference type="EMBL" id="RVX69654.1"/>
    </source>
</evidence>
<dbReference type="InterPro" id="IPR050360">
    <property type="entry name" value="MFS_Sugar_Transporters"/>
</dbReference>
<protein>
    <recommendedName>
        <fullName evidence="8">Major facilitator superfamily (MFS) profile domain-containing protein</fullName>
    </recommendedName>
</protein>
<comment type="caution">
    <text evidence="9">The sequence shown here is derived from an EMBL/GenBank/DDBJ whole genome shotgun (WGS) entry which is preliminary data.</text>
</comment>
<evidence type="ECO:0000256" key="1">
    <source>
        <dbReference type="ARBA" id="ARBA00004141"/>
    </source>
</evidence>
<organism evidence="9 10">
    <name type="scientific">Exophiala mesophila</name>
    <name type="common">Black yeast-like fungus</name>
    <dbReference type="NCBI Taxonomy" id="212818"/>
    <lineage>
        <taxon>Eukaryota</taxon>
        <taxon>Fungi</taxon>
        <taxon>Dikarya</taxon>
        <taxon>Ascomycota</taxon>
        <taxon>Pezizomycotina</taxon>
        <taxon>Eurotiomycetes</taxon>
        <taxon>Chaetothyriomycetidae</taxon>
        <taxon>Chaetothyriales</taxon>
        <taxon>Herpotrichiellaceae</taxon>
        <taxon>Exophiala</taxon>
    </lineage>
</organism>
<comment type="subcellular location">
    <subcellularLocation>
        <location evidence="1">Membrane</location>
        <topology evidence="1">Multi-pass membrane protein</topology>
    </subcellularLocation>
</comment>
<evidence type="ECO:0000259" key="8">
    <source>
        <dbReference type="PROSITE" id="PS50850"/>
    </source>
</evidence>
<evidence type="ECO:0000256" key="2">
    <source>
        <dbReference type="ARBA" id="ARBA00010992"/>
    </source>
</evidence>
<feature type="transmembrane region" description="Helical" evidence="7">
    <location>
        <begin position="455"/>
        <end position="472"/>
    </location>
</feature>
<evidence type="ECO:0000256" key="5">
    <source>
        <dbReference type="ARBA" id="ARBA00023136"/>
    </source>
</evidence>
<dbReference type="InterPro" id="IPR005829">
    <property type="entry name" value="Sugar_transporter_CS"/>
</dbReference>
<keyword evidence="3 7" id="KW-0812">Transmembrane</keyword>
<feature type="region of interest" description="Disordered" evidence="6">
    <location>
        <begin position="495"/>
        <end position="543"/>
    </location>
</feature>
<dbReference type="InterPro" id="IPR005828">
    <property type="entry name" value="MFS_sugar_transport-like"/>
</dbReference>
<dbReference type="PANTHER" id="PTHR48022">
    <property type="entry name" value="PLASTIDIC GLUCOSE TRANSPORTER 4"/>
    <property type="match status" value="1"/>
</dbReference>
<proteinExistence type="inferred from homology"/>
<feature type="transmembrane region" description="Helical" evidence="7">
    <location>
        <begin position="389"/>
        <end position="411"/>
    </location>
</feature>
<feature type="compositionally biased region" description="Polar residues" evidence="6">
    <location>
        <begin position="495"/>
        <end position="505"/>
    </location>
</feature>
<evidence type="ECO:0000256" key="3">
    <source>
        <dbReference type="ARBA" id="ARBA00022692"/>
    </source>
</evidence>
<dbReference type="EMBL" id="NAJM01000028">
    <property type="protein sequence ID" value="RVX69654.1"/>
    <property type="molecule type" value="Genomic_DNA"/>
</dbReference>
<dbReference type="GO" id="GO:0016020">
    <property type="term" value="C:membrane"/>
    <property type="evidence" value="ECO:0007669"/>
    <property type="project" value="UniProtKB-SubCell"/>
</dbReference>
<evidence type="ECO:0000256" key="4">
    <source>
        <dbReference type="ARBA" id="ARBA00022989"/>
    </source>
</evidence>
<dbReference type="GO" id="GO:0005351">
    <property type="term" value="F:carbohydrate:proton symporter activity"/>
    <property type="evidence" value="ECO:0007669"/>
    <property type="project" value="TreeGrafter"/>
</dbReference>
<dbReference type="SUPFAM" id="SSF103473">
    <property type="entry name" value="MFS general substrate transporter"/>
    <property type="match status" value="1"/>
</dbReference>
<gene>
    <name evidence="9" type="ORF">B0A52_06718</name>
</gene>
<dbReference type="Gene3D" id="1.20.1250.20">
    <property type="entry name" value="MFS general substrate transporter like domains"/>
    <property type="match status" value="1"/>
</dbReference>
<feature type="transmembrane region" description="Helical" evidence="7">
    <location>
        <begin position="164"/>
        <end position="184"/>
    </location>
</feature>
<keyword evidence="5 7" id="KW-0472">Membrane</keyword>
<comment type="similarity">
    <text evidence="2">Belongs to the major facilitator superfamily. Sugar transporter (TC 2.A.1.1) family.</text>
</comment>